<dbReference type="AlphaFoldDB" id="A0A316HNT9"/>
<sequence length="74" mass="8528">MLVERQFRLEPMTDDMLTRVQQFANLSPDEALAVLIKYGFVAYRMAVLHQFGMDPNTGSLLDLPEHPNQDHQPE</sequence>
<reference evidence="1 2" key="1">
    <citation type="submission" date="2018-05" db="EMBL/GenBank/DDBJ databases">
        <title>Genomic Encyclopedia of Type Strains, Phase IV (KMG-IV): sequencing the most valuable type-strain genomes for metagenomic binning, comparative biology and taxonomic classification.</title>
        <authorList>
            <person name="Goeker M."/>
        </authorList>
    </citation>
    <scope>NUCLEOTIDE SEQUENCE [LARGE SCALE GENOMIC DNA]</scope>
    <source>
        <strain evidence="1 2">DSM 45480</strain>
    </source>
</reference>
<dbReference type="EMBL" id="QGHB01000014">
    <property type="protein sequence ID" value="PWK82252.1"/>
    <property type="molecule type" value="Genomic_DNA"/>
</dbReference>
<proteinExistence type="predicted"/>
<name>A0A316HNT9_9PSEU</name>
<evidence type="ECO:0000313" key="2">
    <source>
        <dbReference type="Proteomes" id="UP000246005"/>
    </source>
</evidence>
<dbReference type="Proteomes" id="UP000246005">
    <property type="component" value="Unassembled WGS sequence"/>
</dbReference>
<comment type="caution">
    <text evidence="1">The sequence shown here is derived from an EMBL/GenBank/DDBJ whole genome shotgun (WGS) entry which is preliminary data.</text>
</comment>
<organism evidence="1 2">
    <name type="scientific">Lentzea atacamensis</name>
    <dbReference type="NCBI Taxonomy" id="531938"/>
    <lineage>
        <taxon>Bacteria</taxon>
        <taxon>Bacillati</taxon>
        <taxon>Actinomycetota</taxon>
        <taxon>Actinomycetes</taxon>
        <taxon>Pseudonocardiales</taxon>
        <taxon>Pseudonocardiaceae</taxon>
        <taxon>Lentzea</taxon>
    </lineage>
</organism>
<evidence type="ECO:0000313" key="1">
    <source>
        <dbReference type="EMBL" id="PWK82252.1"/>
    </source>
</evidence>
<gene>
    <name evidence="1" type="ORF">C8D88_114120</name>
</gene>
<accession>A0A316HNT9</accession>
<protein>
    <submittedName>
        <fullName evidence="1">Uncharacterized protein</fullName>
    </submittedName>
</protein>